<dbReference type="InterPro" id="IPR036864">
    <property type="entry name" value="Zn2-C6_fun-type_DNA-bd_sf"/>
</dbReference>
<dbReference type="EMBL" id="JAGPYM010000003">
    <property type="protein sequence ID" value="KAH6897348.1"/>
    <property type="molecule type" value="Genomic_DNA"/>
</dbReference>
<dbReference type="SUPFAM" id="SSF57701">
    <property type="entry name" value="Zn2/Cys6 DNA-binding domain"/>
    <property type="match status" value="1"/>
</dbReference>
<comment type="caution">
    <text evidence="4">The sequence shown here is derived from an EMBL/GenBank/DDBJ whole genome shotgun (WGS) entry which is preliminary data.</text>
</comment>
<feature type="region of interest" description="Disordered" evidence="2">
    <location>
        <begin position="217"/>
        <end position="262"/>
    </location>
</feature>
<proteinExistence type="predicted"/>
<name>A0A9P8WFI5_9HYPO</name>
<feature type="region of interest" description="Disordered" evidence="2">
    <location>
        <begin position="42"/>
        <end position="99"/>
    </location>
</feature>
<dbReference type="AlphaFoldDB" id="A0A9P8WFI5"/>
<dbReference type="PROSITE" id="PS00463">
    <property type="entry name" value="ZN2_CY6_FUNGAL_1"/>
    <property type="match status" value="1"/>
</dbReference>
<reference evidence="4 5" key="1">
    <citation type="journal article" date="2021" name="Nat. Commun.">
        <title>Genetic determinants of endophytism in the Arabidopsis root mycobiome.</title>
        <authorList>
            <person name="Mesny F."/>
            <person name="Miyauchi S."/>
            <person name="Thiergart T."/>
            <person name="Pickel B."/>
            <person name="Atanasova L."/>
            <person name="Karlsson M."/>
            <person name="Huettel B."/>
            <person name="Barry K.W."/>
            <person name="Haridas S."/>
            <person name="Chen C."/>
            <person name="Bauer D."/>
            <person name="Andreopoulos W."/>
            <person name="Pangilinan J."/>
            <person name="LaButti K."/>
            <person name="Riley R."/>
            <person name="Lipzen A."/>
            <person name="Clum A."/>
            <person name="Drula E."/>
            <person name="Henrissat B."/>
            <person name="Kohler A."/>
            <person name="Grigoriev I.V."/>
            <person name="Martin F.M."/>
            <person name="Hacquard S."/>
        </authorList>
    </citation>
    <scope>NUCLEOTIDE SEQUENCE [LARGE SCALE GENOMIC DNA]</scope>
    <source>
        <strain evidence="4 5">MPI-CAGE-CH-0241</strain>
    </source>
</reference>
<gene>
    <name evidence="4" type="ORF">B0T10DRAFT_455212</name>
</gene>
<dbReference type="GO" id="GO:0008270">
    <property type="term" value="F:zinc ion binding"/>
    <property type="evidence" value="ECO:0007669"/>
    <property type="project" value="InterPro"/>
</dbReference>
<dbReference type="SMART" id="SM00066">
    <property type="entry name" value="GAL4"/>
    <property type="match status" value="1"/>
</dbReference>
<keyword evidence="5" id="KW-1185">Reference proteome</keyword>
<feature type="compositionally biased region" description="Low complexity" evidence="2">
    <location>
        <begin position="52"/>
        <end position="62"/>
    </location>
</feature>
<keyword evidence="1" id="KW-0539">Nucleus</keyword>
<dbReference type="Proteomes" id="UP000777438">
    <property type="component" value="Unassembled WGS sequence"/>
</dbReference>
<dbReference type="CDD" id="cd00067">
    <property type="entry name" value="GAL4"/>
    <property type="match status" value="1"/>
</dbReference>
<accession>A0A9P8WFI5</accession>
<dbReference type="PROSITE" id="PS50048">
    <property type="entry name" value="ZN2_CY6_FUNGAL_2"/>
    <property type="match status" value="1"/>
</dbReference>
<evidence type="ECO:0000313" key="5">
    <source>
        <dbReference type="Proteomes" id="UP000777438"/>
    </source>
</evidence>
<dbReference type="InterPro" id="IPR001138">
    <property type="entry name" value="Zn2Cys6_DnaBD"/>
</dbReference>
<feature type="domain" description="Zn(2)-C6 fungal-type" evidence="3">
    <location>
        <begin position="9"/>
        <end position="38"/>
    </location>
</feature>
<dbReference type="GO" id="GO:0000981">
    <property type="term" value="F:DNA-binding transcription factor activity, RNA polymerase II-specific"/>
    <property type="evidence" value="ECO:0007669"/>
    <property type="project" value="InterPro"/>
</dbReference>
<evidence type="ECO:0000256" key="2">
    <source>
        <dbReference type="SAM" id="MobiDB-lite"/>
    </source>
</evidence>
<protein>
    <recommendedName>
        <fullName evidence="3">Zn(2)-C6 fungal-type domain-containing protein</fullName>
    </recommendedName>
</protein>
<feature type="region of interest" description="Disordered" evidence="2">
    <location>
        <begin position="179"/>
        <end position="203"/>
    </location>
</feature>
<evidence type="ECO:0000313" key="4">
    <source>
        <dbReference type="EMBL" id="KAH6897348.1"/>
    </source>
</evidence>
<dbReference type="Gene3D" id="4.10.240.10">
    <property type="entry name" value="Zn(2)-C6 fungal-type DNA-binding domain"/>
    <property type="match status" value="1"/>
</dbReference>
<dbReference type="OrthoDB" id="4330117at2759"/>
<sequence>MAETVIRKACDRCHAQKLSCKRDKDESCERCVRLKTECKSSPSLRYKKHNHQQQQQQQQQQQLLSHGQRQLESEPAAPSGHRSPKRRRTDSDPSLVPPDAGTCHVSKACVDHRLTLLAEAVPIVPHTGGLTSKSHLAVTPDPVLELGDFNFNFDPLGLFAANQGEYLSHPGVPGCVDRVHHPLSLPPQPQQQPPSAAFTDSWDPRVASSDAYPSVALDPLLPPGDAPSQAVVIQGPLGGGCVAEHGSSDKRDRQRTRRRPRQIHLTDHDHAAAAESSTAPLVRDSPLIHWMAQLTDINARLLDLSSVLPASQETTRNGPSLMGRPADERFKASGFPIDDMFQLTRRVADILEQPAGPEAGPETMDSSDPSNAMFVLSTYMRLLDMYQKVFGLVHAEVRQTSSAQTQFRFWKLPDVTVGSFAVQSSPFLQMSLTIQLAEEFLSRLRRSTGRWSLLSSSSSSRAGGGAASMFAGVAKLSFQAFKEREEELAKHLVDLRSEIEALLDA</sequence>
<evidence type="ECO:0000259" key="3">
    <source>
        <dbReference type="PROSITE" id="PS50048"/>
    </source>
</evidence>
<evidence type="ECO:0000256" key="1">
    <source>
        <dbReference type="ARBA" id="ARBA00023242"/>
    </source>
</evidence>
<organism evidence="4 5">
    <name type="scientific">Thelonectria olida</name>
    <dbReference type="NCBI Taxonomy" id="1576542"/>
    <lineage>
        <taxon>Eukaryota</taxon>
        <taxon>Fungi</taxon>
        <taxon>Dikarya</taxon>
        <taxon>Ascomycota</taxon>
        <taxon>Pezizomycotina</taxon>
        <taxon>Sordariomycetes</taxon>
        <taxon>Hypocreomycetidae</taxon>
        <taxon>Hypocreales</taxon>
        <taxon>Nectriaceae</taxon>
        <taxon>Thelonectria</taxon>
    </lineage>
</organism>
<feature type="compositionally biased region" description="Basic residues" evidence="2">
    <location>
        <begin position="253"/>
        <end position="262"/>
    </location>
</feature>